<dbReference type="InterPro" id="IPR004173">
    <property type="entry name" value="3H_domain"/>
</dbReference>
<organism evidence="4 5">
    <name type="scientific">Romboutsia weinsteinii</name>
    <dbReference type="NCBI Taxonomy" id="2020949"/>
    <lineage>
        <taxon>Bacteria</taxon>
        <taxon>Bacillati</taxon>
        <taxon>Bacillota</taxon>
        <taxon>Clostridia</taxon>
        <taxon>Peptostreptococcales</taxon>
        <taxon>Peptostreptococcaceae</taxon>
        <taxon>Romboutsia</taxon>
    </lineage>
</organism>
<dbReference type="AlphaFoldDB" id="A0A371IXI9"/>
<comment type="caution">
    <text evidence="4">The sequence shown here is derived from an EMBL/GenBank/DDBJ whole genome shotgun (WGS) entry which is preliminary data.</text>
</comment>
<evidence type="ECO:0000313" key="5">
    <source>
        <dbReference type="Proteomes" id="UP000215694"/>
    </source>
</evidence>
<evidence type="ECO:0000256" key="1">
    <source>
        <dbReference type="PIRSR" id="PIRSR037847-1"/>
    </source>
</evidence>
<keyword evidence="1" id="KW-0479">Metal-binding</keyword>
<feature type="binding site" evidence="1">
    <location>
        <position position="143"/>
    </location>
    <ligand>
        <name>Ni(2+)</name>
        <dbReference type="ChEBI" id="CHEBI:49786"/>
    </ligand>
</feature>
<dbReference type="SUPFAM" id="SSF75500">
    <property type="entry name" value="Putative transcriptional regulator TM1602, C-terminal domain"/>
    <property type="match status" value="1"/>
</dbReference>
<dbReference type="SUPFAM" id="SSF46785">
    <property type="entry name" value="Winged helix' DNA-binding domain"/>
    <property type="match status" value="1"/>
</dbReference>
<sequence>MTSNERRLEIVTIIKTLGHPIKGSELAKKLNVSRQVVVQDIALLRVSGYDIIATPQGYIMYQKNSEVECIYCKNHKSAQELYDELKIIVDMGGTIKDVVVDHPIYGQIRAELNISSTRDINDFMEKVKKDEFKQLSTLTEYDHAHTIEASKKEIIDEIKKELNAKDILSQ</sequence>
<feature type="domain" description="Helix-turn-helix type 11" evidence="3">
    <location>
        <begin position="6"/>
        <end position="59"/>
    </location>
</feature>
<dbReference type="InterPro" id="IPR035922">
    <property type="entry name" value="3H_dom_sf"/>
</dbReference>
<dbReference type="InterPro" id="IPR036388">
    <property type="entry name" value="WH-like_DNA-bd_sf"/>
</dbReference>
<dbReference type="PIRSF" id="PIRSF037847">
    <property type="entry name" value="NiaR"/>
    <property type="match status" value="1"/>
</dbReference>
<dbReference type="InterPro" id="IPR036390">
    <property type="entry name" value="WH_DNA-bd_sf"/>
</dbReference>
<accession>A0A371IXI9</accession>
<proteinExistence type="predicted"/>
<dbReference type="PANTHER" id="PTHR40068">
    <property type="entry name" value="TRANSCRIPTION REPRESSOR NIAR-RELATED"/>
    <property type="match status" value="1"/>
</dbReference>
<dbReference type="OrthoDB" id="9792661at2"/>
<dbReference type="Proteomes" id="UP000215694">
    <property type="component" value="Unassembled WGS sequence"/>
</dbReference>
<feature type="domain" description="3H" evidence="2">
    <location>
        <begin position="74"/>
        <end position="168"/>
    </location>
</feature>
<keyword evidence="1" id="KW-0533">Nickel</keyword>
<evidence type="ECO:0000313" key="4">
    <source>
        <dbReference type="EMBL" id="RDY25193.1"/>
    </source>
</evidence>
<feature type="binding site" evidence="1">
    <location>
        <position position="145"/>
    </location>
    <ligand>
        <name>Ni(2+)</name>
        <dbReference type="ChEBI" id="CHEBI:49786"/>
    </ligand>
</feature>
<keyword evidence="5" id="KW-1185">Reference proteome</keyword>
<reference evidence="4 5" key="1">
    <citation type="journal article" date="2017" name="Genome Announc.">
        <title>Draft Genome Sequence of Romboutsia weinsteinii sp. nov. Strain CCRI-19649(T) Isolated from Surface Water.</title>
        <authorList>
            <person name="Maheux A.F."/>
            <person name="Boudreau D.K."/>
            <person name="Berube E."/>
            <person name="Boissinot M."/>
            <person name="Cantin P."/>
            <person name="Raymond F."/>
            <person name="Corbeil J."/>
            <person name="Omar R.F."/>
            <person name="Bergeron M.G."/>
        </authorList>
    </citation>
    <scope>NUCLEOTIDE SEQUENCE [LARGE SCALE GENOMIC DNA]</scope>
    <source>
        <strain evidence="4 5">CCRI-19649</strain>
    </source>
</reference>
<dbReference type="PANTHER" id="PTHR40068:SF1">
    <property type="entry name" value="TRANSCRIPTION REPRESSOR NIAR-RELATED"/>
    <property type="match status" value="1"/>
</dbReference>
<dbReference type="Pfam" id="PF08279">
    <property type="entry name" value="HTH_11"/>
    <property type="match status" value="1"/>
</dbReference>
<dbReference type="Pfam" id="PF02829">
    <property type="entry name" value="3H"/>
    <property type="match status" value="1"/>
</dbReference>
<dbReference type="InterPro" id="IPR026043">
    <property type="entry name" value="NadR"/>
</dbReference>
<dbReference type="InterPro" id="IPR013196">
    <property type="entry name" value="HTH_11"/>
</dbReference>
<evidence type="ECO:0000259" key="3">
    <source>
        <dbReference type="Pfam" id="PF08279"/>
    </source>
</evidence>
<dbReference type="Gene3D" id="1.10.10.10">
    <property type="entry name" value="Winged helix-like DNA-binding domain superfamily/Winged helix DNA-binding domain"/>
    <property type="match status" value="1"/>
</dbReference>
<evidence type="ECO:0000259" key="2">
    <source>
        <dbReference type="Pfam" id="PF02829"/>
    </source>
</evidence>
<dbReference type="GO" id="GO:0046872">
    <property type="term" value="F:metal ion binding"/>
    <property type="evidence" value="ECO:0007669"/>
    <property type="project" value="UniProtKB-KW"/>
</dbReference>
<feature type="binding site" evidence="1">
    <location>
        <position position="75"/>
    </location>
    <ligand>
        <name>Ni(2+)</name>
        <dbReference type="ChEBI" id="CHEBI:49786"/>
    </ligand>
</feature>
<protein>
    <submittedName>
        <fullName evidence="4">Transcription repressor NadR</fullName>
    </submittedName>
</protein>
<feature type="binding site" evidence="1">
    <location>
        <position position="84"/>
    </location>
    <ligand>
        <name>Ni(2+)</name>
        <dbReference type="ChEBI" id="CHEBI:49786"/>
    </ligand>
</feature>
<dbReference type="Gene3D" id="3.30.1340.20">
    <property type="entry name" value="3H domain"/>
    <property type="match status" value="1"/>
</dbReference>
<dbReference type="RefSeq" id="WP_094369559.1">
    <property type="nucleotide sequence ID" value="NZ_NOJY02000102.1"/>
</dbReference>
<name>A0A371IXI9_9FIRM</name>
<dbReference type="EMBL" id="NOJY02000102">
    <property type="protein sequence ID" value="RDY25193.1"/>
    <property type="molecule type" value="Genomic_DNA"/>
</dbReference>
<gene>
    <name evidence="4" type="ORF">CHL78_019455</name>
</gene>